<dbReference type="Proteomes" id="UP001306950">
    <property type="component" value="Unassembled WGS sequence"/>
</dbReference>
<comment type="caution">
    <text evidence="3">The sequence shown here is derived from an EMBL/GenBank/DDBJ whole genome shotgun (WGS) entry which is preliminary data.</text>
</comment>
<dbReference type="RefSeq" id="WP_331848140.1">
    <property type="nucleotide sequence ID" value="NZ_JAZHPZ010000011.1"/>
</dbReference>
<feature type="region of interest" description="Disordered" evidence="1">
    <location>
        <begin position="37"/>
        <end position="77"/>
    </location>
</feature>
<evidence type="ECO:0000256" key="1">
    <source>
        <dbReference type="SAM" id="MobiDB-lite"/>
    </source>
</evidence>
<name>A0ABU7VVY4_9BACL</name>
<reference evidence="3 4" key="1">
    <citation type="submission" date="2024-02" db="EMBL/GenBank/DDBJ databases">
        <title>A nitrogen-fixing paenibacillus bacterium.</title>
        <authorList>
            <person name="Zhang W.L."/>
            <person name="Chen S.F."/>
        </authorList>
    </citation>
    <scope>NUCLEOTIDE SEQUENCE [LARGE SCALE GENOMIC DNA]</scope>
    <source>
        <strain evidence="3 4">M1</strain>
    </source>
</reference>
<feature type="compositionally biased region" description="Low complexity" evidence="1">
    <location>
        <begin position="62"/>
        <end position="74"/>
    </location>
</feature>
<evidence type="ECO:0000313" key="4">
    <source>
        <dbReference type="Proteomes" id="UP001306950"/>
    </source>
</evidence>
<gene>
    <name evidence="3" type="ORF">V3851_19030</name>
</gene>
<accession>A0ABU7VVY4</accession>
<sequence length="377" mass="40991">MNRLKSRRPQASIRSRRYKRGRLMGRNRVISHSRLLPKRAPVNEVQPQNVEQPKDTGEYEAAKAGSHAAAGLQAPERSRSHMQETYLVWFPPESARQVSVPDVLGRSYAYSRGYNSGALPIINFIPLPLSGAASAVVSASNEERTLPQVLSELLRLPFREIIVVLNGCSDQSFDKVPKDRRIVKLNFPDRLGHDVGRALGANVATGDILLFTDGDIPLPAEELAPFLLSVDHGADMVLNDISPFLPPFSRQDEVTRCKSFLNLSLGRPDLKASSLTAVPHALSRKALTVTGIPALAVPPKAQAIALAHGLNVCAPYSVNVLRGNRIRSGNTGTGNAVARLIIGDHIEALGEVMKTEGPRLKTTRLSRSELAKARNAP</sequence>
<dbReference type="Gene3D" id="3.90.550.10">
    <property type="entry name" value="Spore Coat Polysaccharide Biosynthesis Protein SpsA, Chain A"/>
    <property type="match status" value="1"/>
</dbReference>
<dbReference type="EC" id="2.4.-.-" evidence="3"/>
<evidence type="ECO:0000313" key="3">
    <source>
        <dbReference type="EMBL" id="MEF2967928.1"/>
    </source>
</evidence>
<dbReference type="EMBL" id="JAZHPZ010000011">
    <property type="protein sequence ID" value="MEF2967928.1"/>
    <property type="molecule type" value="Genomic_DNA"/>
</dbReference>
<dbReference type="SUPFAM" id="SSF53448">
    <property type="entry name" value="Nucleotide-diphospho-sugar transferases"/>
    <property type="match status" value="1"/>
</dbReference>
<feature type="domain" description="Glycosyltransferase 2-like" evidence="2">
    <location>
        <begin position="134"/>
        <end position="238"/>
    </location>
</feature>
<protein>
    <submittedName>
        <fullName evidence="3">Glycosyltransferase</fullName>
        <ecNumber evidence="3">2.4.-.-</ecNumber>
    </submittedName>
</protein>
<keyword evidence="3" id="KW-0328">Glycosyltransferase</keyword>
<evidence type="ECO:0000259" key="2">
    <source>
        <dbReference type="Pfam" id="PF00535"/>
    </source>
</evidence>
<dbReference type="GO" id="GO:0016757">
    <property type="term" value="F:glycosyltransferase activity"/>
    <property type="evidence" value="ECO:0007669"/>
    <property type="project" value="UniProtKB-KW"/>
</dbReference>
<keyword evidence="4" id="KW-1185">Reference proteome</keyword>
<dbReference type="Pfam" id="PF00535">
    <property type="entry name" value="Glycos_transf_2"/>
    <property type="match status" value="1"/>
</dbReference>
<keyword evidence="3" id="KW-0808">Transferase</keyword>
<proteinExistence type="predicted"/>
<feature type="region of interest" description="Disordered" evidence="1">
    <location>
        <begin position="1"/>
        <end position="25"/>
    </location>
</feature>
<dbReference type="InterPro" id="IPR029044">
    <property type="entry name" value="Nucleotide-diphossugar_trans"/>
</dbReference>
<organism evidence="3 4">
    <name type="scientific">Paenibacillus haidiansis</name>
    <dbReference type="NCBI Taxonomy" id="1574488"/>
    <lineage>
        <taxon>Bacteria</taxon>
        <taxon>Bacillati</taxon>
        <taxon>Bacillota</taxon>
        <taxon>Bacilli</taxon>
        <taxon>Bacillales</taxon>
        <taxon>Paenibacillaceae</taxon>
        <taxon>Paenibacillus</taxon>
    </lineage>
</organism>
<feature type="compositionally biased region" description="Basic and acidic residues" evidence="1">
    <location>
        <begin position="52"/>
        <end position="61"/>
    </location>
</feature>
<dbReference type="InterPro" id="IPR001173">
    <property type="entry name" value="Glyco_trans_2-like"/>
</dbReference>